<evidence type="ECO:0000256" key="5">
    <source>
        <dbReference type="SAM" id="MobiDB-lite"/>
    </source>
</evidence>
<dbReference type="WBParaSite" id="PSU_v2.g2049.t1">
    <property type="protein sequence ID" value="PSU_v2.g2049.t1"/>
    <property type="gene ID" value="PSU_v2.g2049"/>
</dbReference>
<dbReference type="PANTHER" id="PTHR46915">
    <property type="entry name" value="UBIQUITIN-LIKE PROTEASE 4-RELATED"/>
    <property type="match status" value="1"/>
</dbReference>
<keyword evidence="4" id="KW-0788">Thiol protease</keyword>
<reference evidence="8" key="1">
    <citation type="submission" date="2022-11" db="UniProtKB">
        <authorList>
            <consortium name="WormBaseParasite"/>
        </authorList>
    </citation>
    <scope>IDENTIFICATION</scope>
</reference>
<dbReference type="Gene3D" id="1.10.418.20">
    <property type="match status" value="1"/>
</dbReference>
<dbReference type="GO" id="GO:0008234">
    <property type="term" value="F:cysteine-type peptidase activity"/>
    <property type="evidence" value="ECO:0007669"/>
    <property type="project" value="UniProtKB-KW"/>
</dbReference>
<dbReference type="PROSITE" id="PS50600">
    <property type="entry name" value="ULP_PROTEASE"/>
    <property type="match status" value="1"/>
</dbReference>
<evidence type="ECO:0000256" key="3">
    <source>
        <dbReference type="ARBA" id="ARBA00022801"/>
    </source>
</evidence>
<evidence type="ECO:0000259" key="6">
    <source>
        <dbReference type="PROSITE" id="PS50600"/>
    </source>
</evidence>
<dbReference type="GO" id="GO:0006508">
    <property type="term" value="P:proteolysis"/>
    <property type="evidence" value="ECO:0007669"/>
    <property type="project" value="UniProtKB-KW"/>
</dbReference>
<dbReference type="Proteomes" id="UP000887577">
    <property type="component" value="Unplaced"/>
</dbReference>
<feature type="domain" description="Ubiquitin-like protease family profile" evidence="6">
    <location>
        <begin position="171"/>
        <end position="385"/>
    </location>
</feature>
<dbReference type="PANTHER" id="PTHR46915:SF2">
    <property type="entry name" value="UBIQUITIN-LIKE PROTEASE 4"/>
    <property type="match status" value="1"/>
</dbReference>
<dbReference type="AlphaFoldDB" id="A0A914YST4"/>
<organism evidence="7 8">
    <name type="scientific">Panagrolaimus superbus</name>
    <dbReference type="NCBI Taxonomy" id="310955"/>
    <lineage>
        <taxon>Eukaryota</taxon>
        <taxon>Metazoa</taxon>
        <taxon>Ecdysozoa</taxon>
        <taxon>Nematoda</taxon>
        <taxon>Chromadorea</taxon>
        <taxon>Rhabditida</taxon>
        <taxon>Tylenchina</taxon>
        <taxon>Panagrolaimomorpha</taxon>
        <taxon>Panagrolaimoidea</taxon>
        <taxon>Panagrolaimidae</taxon>
        <taxon>Panagrolaimus</taxon>
    </lineage>
</organism>
<evidence type="ECO:0000313" key="8">
    <source>
        <dbReference type="WBParaSite" id="PSU_v2.g2049.t1"/>
    </source>
</evidence>
<name>A0A914YST4_9BILA</name>
<evidence type="ECO:0000313" key="7">
    <source>
        <dbReference type="Proteomes" id="UP000887577"/>
    </source>
</evidence>
<proteinExistence type="inferred from homology"/>
<dbReference type="InterPro" id="IPR038765">
    <property type="entry name" value="Papain-like_cys_pep_sf"/>
</dbReference>
<sequence length="440" mass="50814">MDRCTTSTGYSSTCTSFLDFKSRKRHYDDSAILPLKKFCEAPVDYMDSIDADDSQGERMSFSSDRTTSSESTSSSSHDHKQTTSGLCDEDDYEFIESDISETEWSTSESSVGTEHEEDAYADEEFFAIEPESEDESSSDDENGVFMFNYHALTVMDSTTEMVRIRFPYTSLRIKVSDFMCLSEGDHLNDTLVDFYLNHLISNVIDEDSYRVHLFASMFWHRLRLNVFRADKTLSRQERLHSQFRHSRKYMSQIGFFDNDFAIFPINELDHWSLAIVCNLESVIPDDYIIEGLTDDGQPLPRHPPCIVIFDPYGSDDCEHKKNLLKYGTIIRELIEYEYTHTIGKGQDCSSKFSDKTFPIIFPRNLPKQQNFCDSGIHVLEYATNFLTSPPSLAVIASKGFNFKENYPKFTTKRKRAELQNVILSLCKDKEKWMSICDYHP</sequence>
<accession>A0A914YST4</accession>
<evidence type="ECO:0000256" key="4">
    <source>
        <dbReference type="ARBA" id="ARBA00022807"/>
    </source>
</evidence>
<evidence type="ECO:0000256" key="2">
    <source>
        <dbReference type="ARBA" id="ARBA00022670"/>
    </source>
</evidence>
<comment type="similarity">
    <text evidence="1">Belongs to the peptidase C48 family.</text>
</comment>
<evidence type="ECO:0000256" key="1">
    <source>
        <dbReference type="ARBA" id="ARBA00005234"/>
    </source>
</evidence>
<keyword evidence="3" id="KW-0378">Hydrolase</keyword>
<keyword evidence="7" id="KW-1185">Reference proteome</keyword>
<dbReference type="Gene3D" id="3.30.310.130">
    <property type="entry name" value="Ubiquitin-related"/>
    <property type="match status" value="1"/>
</dbReference>
<dbReference type="Pfam" id="PF02902">
    <property type="entry name" value="Peptidase_C48"/>
    <property type="match status" value="1"/>
</dbReference>
<feature type="compositionally biased region" description="Low complexity" evidence="5">
    <location>
        <begin position="60"/>
        <end position="75"/>
    </location>
</feature>
<dbReference type="InterPro" id="IPR003653">
    <property type="entry name" value="Peptidase_C48_C"/>
</dbReference>
<dbReference type="GO" id="GO:0016926">
    <property type="term" value="P:protein desumoylation"/>
    <property type="evidence" value="ECO:0007669"/>
    <property type="project" value="UniProtKB-ARBA"/>
</dbReference>
<keyword evidence="2" id="KW-0645">Protease</keyword>
<dbReference type="SUPFAM" id="SSF54001">
    <property type="entry name" value="Cysteine proteinases"/>
    <property type="match status" value="1"/>
</dbReference>
<feature type="region of interest" description="Disordered" evidence="5">
    <location>
        <begin position="49"/>
        <end position="85"/>
    </location>
</feature>
<protein>
    <submittedName>
        <fullName evidence="8">Ubiquitin-like protease family profile domain-containing protein</fullName>
    </submittedName>
</protein>